<protein>
    <submittedName>
        <fullName evidence="3">Related to 2,3-diaminopropionate ammonia-lyase</fullName>
    </submittedName>
</protein>
<dbReference type="AlphaFoldDB" id="A0A127Z8Y0"/>
<gene>
    <name evidence="3" type="ORF">SPSC_01208</name>
</gene>
<dbReference type="GO" id="GO:0016829">
    <property type="term" value="F:lyase activity"/>
    <property type="evidence" value="ECO:0007669"/>
    <property type="project" value="UniProtKB-KW"/>
</dbReference>
<keyword evidence="3" id="KW-0456">Lyase</keyword>
<organism evidence="3">
    <name type="scientific">Sporisorium scitamineum</name>
    <dbReference type="NCBI Taxonomy" id="49012"/>
    <lineage>
        <taxon>Eukaryota</taxon>
        <taxon>Fungi</taxon>
        <taxon>Dikarya</taxon>
        <taxon>Basidiomycota</taxon>
        <taxon>Ustilaginomycotina</taxon>
        <taxon>Ustilaginomycetes</taxon>
        <taxon>Ustilaginales</taxon>
        <taxon>Ustilaginaceae</taxon>
        <taxon>Sporisorium</taxon>
    </lineage>
</organism>
<dbReference type="InterPro" id="IPR036052">
    <property type="entry name" value="TrpB-like_PALP_sf"/>
</dbReference>
<name>A0A127Z8Y0_9BASI</name>
<proteinExistence type="predicted"/>
<dbReference type="PANTHER" id="PTHR42937">
    <property type="match status" value="1"/>
</dbReference>
<reference evidence="3" key="1">
    <citation type="submission" date="2014-06" db="EMBL/GenBank/DDBJ databases">
        <authorList>
            <person name="Ju J."/>
            <person name="Zhang J."/>
        </authorList>
    </citation>
    <scope>NUCLEOTIDE SEQUENCE</scope>
    <source>
        <strain evidence="3">SscI8</strain>
    </source>
</reference>
<dbReference type="OrthoDB" id="10059875at2759"/>
<feature type="domain" description="Tryptophan synthase beta chain-like PALP" evidence="2">
    <location>
        <begin position="49"/>
        <end position="322"/>
    </location>
</feature>
<dbReference type="Gene3D" id="3.40.50.1100">
    <property type="match status" value="2"/>
</dbReference>
<evidence type="ECO:0000259" key="2">
    <source>
        <dbReference type="Pfam" id="PF00291"/>
    </source>
</evidence>
<dbReference type="InterPro" id="IPR001926">
    <property type="entry name" value="TrpB-like_PALP"/>
</dbReference>
<dbReference type="SUPFAM" id="SSF53686">
    <property type="entry name" value="Tryptophan synthase beta subunit-like PLP-dependent enzymes"/>
    <property type="match status" value="1"/>
</dbReference>
<dbReference type="Pfam" id="PF00291">
    <property type="entry name" value="PALP"/>
    <property type="match status" value="1"/>
</dbReference>
<feature type="region of interest" description="Disordered" evidence="1">
    <location>
        <begin position="1"/>
        <end position="20"/>
    </location>
</feature>
<evidence type="ECO:0000313" key="3">
    <source>
        <dbReference type="EMBL" id="CDU22578.1"/>
    </source>
</evidence>
<dbReference type="EMBL" id="LK056657">
    <property type="protein sequence ID" value="CDU22578.1"/>
    <property type="molecule type" value="Genomic_DNA"/>
</dbReference>
<evidence type="ECO:0000256" key="1">
    <source>
        <dbReference type="SAM" id="MobiDB-lite"/>
    </source>
</evidence>
<accession>A0A127Z8Y0</accession>
<sequence length="324" mass="34639">MSSRTLVNPAAVPTQQASSSARQQHKLAHLYQVNLNSHITGNDASISRFKGRVYIKDESDRYGLPAFKVLGAAYASFVALCEVWQFDAETTTLEQLRAHSKTISPTPVLVAATDGNHGRAVAFFSQLVGLEAHILIPSGVSQGAERATGSEGPDVTVLRLQQSYDECVRQAAAFANEQVDNGQQRVLIQDTAWQGYTHILQLIVDGHQTIFGEVDEKLSASKRGLATHVIVPVGVGSLAQAATQSATQLAPKQMSATMIAVEPFEAACLAESITAQSLTTVQTGHTIMADLNCGTPSFTTWPFLKAGIHSVITIQDEQALNTAA</sequence>
<dbReference type="PANTHER" id="PTHR42937:SF1">
    <property type="entry name" value="DIAMINOPROPIONATE AMMONIA-LYASE"/>
    <property type="match status" value="1"/>
</dbReference>